<dbReference type="AlphaFoldDB" id="A0A1Q2C505"/>
<name>A0A1Q2C505_ANAHA</name>
<proteinExistence type="predicted"/>
<keyword evidence="1" id="KW-0378">Hydrolase</keyword>
<keyword evidence="1" id="KW-0347">Helicase</keyword>
<keyword evidence="1" id="KW-0547">Nucleotide-binding</keyword>
<sequence>MEHPMNKRSFTIMDNENLLNSIYQNIAMVLETIPEIRKVTTDCDFKALIISQEEEYQNLSDSIKDTITSNGDSTEELNDLLKTYSEWMTKLKAMSDKNVSHLSEMCIQGYTMGMIKAIQKNHLYCDASKEAKHFGDKLISLHEKSIQDLKKYL</sequence>
<keyword evidence="1" id="KW-0067">ATP-binding</keyword>
<evidence type="ECO:0000313" key="2">
    <source>
        <dbReference type="Proteomes" id="UP000188159"/>
    </source>
</evidence>
<evidence type="ECO:0000313" key="1">
    <source>
        <dbReference type="EMBL" id="AQP38822.1"/>
    </source>
</evidence>
<accession>A0A1Q2C505</accession>
<gene>
    <name evidence="1" type="ORF">DO83_03915</name>
</gene>
<reference evidence="1 2" key="1">
    <citation type="journal article" date="2016" name="Sci. Rep.">
        <title>Accelerated dysbiosis of gut microbiota during aggravation of DSS-induced colitis by a butyrate-producing bacterium.</title>
        <authorList>
            <person name="Zhang Q."/>
            <person name="Wu Y."/>
            <person name="Wang J."/>
            <person name="Wu G."/>
            <person name="Long W."/>
            <person name="Xue Z."/>
            <person name="Wang L."/>
            <person name="Zhang X."/>
            <person name="Pang X."/>
            <person name="Zhao Y."/>
            <person name="Zhao L."/>
            <person name="Zhang C."/>
        </authorList>
    </citation>
    <scope>NUCLEOTIDE SEQUENCE [LARGE SCALE GENOMIC DNA]</scope>
    <source>
        <strain evidence="1 2">BPB5</strain>
    </source>
</reference>
<organism evidence="1 2">
    <name type="scientific">Anaerostipes hadrus</name>
    <dbReference type="NCBI Taxonomy" id="649756"/>
    <lineage>
        <taxon>Bacteria</taxon>
        <taxon>Bacillati</taxon>
        <taxon>Bacillota</taxon>
        <taxon>Clostridia</taxon>
        <taxon>Lachnospirales</taxon>
        <taxon>Lachnospiraceae</taxon>
        <taxon>Anaerostipes</taxon>
    </lineage>
</organism>
<dbReference type="GO" id="GO:0004386">
    <property type="term" value="F:helicase activity"/>
    <property type="evidence" value="ECO:0007669"/>
    <property type="project" value="UniProtKB-KW"/>
</dbReference>
<dbReference type="EMBL" id="CP012098">
    <property type="protein sequence ID" value="AQP38822.1"/>
    <property type="molecule type" value="Genomic_DNA"/>
</dbReference>
<dbReference type="Proteomes" id="UP000188159">
    <property type="component" value="Chromosome"/>
</dbReference>
<protein>
    <submittedName>
        <fullName evidence="1">RNA helicase</fullName>
    </submittedName>
</protein>